<sequence>MAALLPAAFSALDALGLFATGLGMFSFAQHNFIDNKTPGTTLRFQVGLNGAGPRGQPLSGADGQAPAVHLYNDLGDWLGSSKNSRVYCPSGETCDVRVGGALQQVPYTVFEANDDGVCLAYITVSWHDGTQYAWTGNYARYCNHPWYYSDIYVKNNKVPDDGTIDSKLACGWMDGNGDSKTRGMQVYWPAFGAGFSEHGGHKDFYCTTPWVLNFREDVSPQSVLTRSYYEDMNSKRSVLPAGETPANASAPATPENEPRSNRMALDTRLIKSKSKAHTASGLCESESSMGPTLVSYAERKVCHMQYKTLYSFCEDVKTGECWDDVKHAIVHKGAKGVVKRAANPAVKFEKVIHWG</sequence>
<organism evidence="2 3">
    <name type="scientific">Claviceps africana</name>
    <dbReference type="NCBI Taxonomy" id="83212"/>
    <lineage>
        <taxon>Eukaryota</taxon>
        <taxon>Fungi</taxon>
        <taxon>Dikarya</taxon>
        <taxon>Ascomycota</taxon>
        <taxon>Pezizomycotina</taxon>
        <taxon>Sordariomycetes</taxon>
        <taxon>Hypocreomycetidae</taxon>
        <taxon>Hypocreales</taxon>
        <taxon>Clavicipitaceae</taxon>
        <taxon>Claviceps</taxon>
    </lineage>
</organism>
<comment type="caution">
    <text evidence="2">The sequence shown here is derived from an EMBL/GenBank/DDBJ whole genome shotgun (WGS) entry which is preliminary data.</text>
</comment>
<dbReference type="EMBL" id="SRPY01000288">
    <property type="protein sequence ID" value="KAG5926210.1"/>
    <property type="molecule type" value="Genomic_DNA"/>
</dbReference>
<gene>
    <name evidence="2" type="ORF">E4U42_003531</name>
</gene>
<dbReference type="Proteomes" id="UP000811619">
    <property type="component" value="Unassembled WGS sequence"/>
</dbReference>
<protein>
    <submittedName>
        <fullName evidence="2">Uncharacterized protein</fullName>
    </submittedName>
</protein>
<evidence type="ECO:0000256" key="1">
    <source>
        <dbReference type="SAM" id="MobiDB-lite"/>
    </source>
</evidence>
<feature type="region of interest" description="Disordered" evidence="1">
    <location>
        <begin position="238"/>
        <end position="261"/>
    </location>
</feature>
<evidence type="ECO:0000313" key="2">
    <source>
        <dbReference type="EMBL" id="KAG5926210.1"/>
    </source>
</evidence>
<keyword evidence="3" id="KW-1185">Reference proteome</keyword>
<accession>A0A8K0NGR8</accession>
<dbReference type="OrthoDB" id="5365129at2759"/>
<reference evidence="2" key="1">
    <citation type="journal article" date="2020" name="bioRxiv">
        <title>Whole genome comparisons of ergot fungi reveals the divergence and evolution of species within the genus Claviceps are the result of varying mechanisms driving genome evolution and host range expansion.</title>
        <authorList>
            <person name="Wyka S.A."/>
            <person name="Mondo S.J."/>
            <person name="Liu M."/>
            <person name="Dettman J."/>
            <person name="Nalam V."/>
            <person name="Broders K.D."/>
        </authorList>
    </citation>
    <scope>NUCLEOTIDE SEQUENCE</scope>
    <source>
        <strain evidence="2">CCC 489</strain>
    </source>
</reference>
<name>A0A8K0NGR8_9HYPO</name>
<dbReference type="AlphaFoldDB" id="A0A8K0NGR8"/>
<evidence type="ECO:0000313" key="3">
    <source>
        <dbReference type="Proteomes" id="UP000811619"/>
    </source>
</evidence>
<proteinExistence type="predicted"/>